<dbReference type="SUPFAM" id="SSF51905">
    <property type="entry name" value="FAD/NAD(P)-binding domain"/>
    <property type="match status" value="2"/>
</dbReference>
<sequence length="422" mass="44868">MKYLILGNGPTGVIAAETLRQADPAGQVVMAGSEDAPPYSRMAIPYLLEGNINESGTYLRKRAGHFESLGIRLKPGRAVSVDREQQRVLFHDGSHEDYDRLLIATGSHPVRPPIPGIDRPQTQTCWTLEDARAIAALTKPGSRVLQLGAGFIGCIIMEALAKRGVELTVVEMGDRMVPRMMTPTAGGMIKRWVESKGIAVRTSAGVERIDTGTGDAPLNVQLSTGEHFPCDVVIVAAGVAPNVGFLEATGVHVAKGVIVDSRMETSVPGIYAAGDVAEAPDLFTGAHLVSAIQPNAADQARIAAINMAGGQAQLPGVLAINVLDTLGLISTSFGQWWGDKDGQSVEQCDEAGYRYISLQFKDDVLIGATAIGLTDHVGALRGLIQGQLRLGPWKDRLLHNPHAFFEAYVAVTQSTALNRAVA</sequence>
<dbReference type="GO" id="GO:0016491">
    <property type="term" value="F:oxidoreductase activity"/>
    <property type="evidence" value="ECO:0007669"/>
    <property type="project" value="InterPro"/>
</dbReference>
<evidence type="ECO:0000256" key="3">
    <source>
        <dbReference type="ARBA" id="ARBA00022630"/>
    </source>
</evidence>
<dbReference type="PANTHER" id="PTHR43429:SF3">
    <property type="entry name" value="NITRITE REDUCTASE [NAD(P)H]"/>
    <property type="match status" value="1"/>
</dbReference>
<keyword evidence="3" id="KW-0285">Flavoprotein</keyword>
<evidence type="ECO:0000313" key="7">
    <source>
        <dbReference type="Proteomes" id="UP000319502"/>
    </source>
</evidence>
<evidence type="ECO:0000256" key="1">
    <source>
        <dbReference type="ARBA" id="ARBA00001974"/>
    </source>
</evidence>
<dbReference type="RefSeq" id="WP_144307998.1">
    <property type="nucleotide sequence ID" value="NZ_VMNK01000002.1"/>
</dbReference>
<evidence type="ECO:0000259" key="5">
    <source>
        <dbReference type="Pfam" id="PF07992"/>
    </source>
</evidence>
<keyword evidence="4" id="KW-0274">FAD</keyword>
<comment type="cofactor">
    <cofactor evidence="1">
        <name>FAD</name>
        <dbReference type="ChEBI" id="CHEBI:57692"/>
    </cofactor>
</comment>
<proteinExistence type="inferred from homology"/>
<evidence type="ECO:0000256" key="4">
    <source>
        <dbReference type="ARBA" id="ARBA00022827"/>
    </source>
</evidence>
<dbReference type="PANTHER" id="PTHR43429">
    <property type="entry name" value="PYRIDINE NUCLEOTIDE-DISULFIDE OXIDOREDUCTASE DOMAIN-CONTAINING"/>
    <property type="match status" value="1"/>
</dbReference>
<comment type="caution">
    <text evidence="6">The sequence shown here is derived from an EMBL/GenBank/DDBJ whole genome shotgun (WGS) entry which is preliminary data.</text>
</comment>
<dbReference type="Pfam" id="PF07992">
    <property type="entry name" value="Pyr_redox_2"/>
    <property type="match status" value="1"/>
</dbReference>
<evidence type="ECO:0000313" key="6">
    <source>
        <dbReference type="EMBL" id="TVO59494.1"/>
    </source>
</evidence>
<dbReference type="EMBL" id="VMNK01000002">
    <property type="protein sequence ID" value="TVO59494.1"/>
    <property type="molecule type" value="Genomic_DNA"/>
</dbReference>
<dbReference type="Gene3D" id="3.50.50.60">
    <property type="entry name" value="FAD/NAD(P)-binding domain"/>
    <property type="match status" value="2"/>
</dbReference>
<organism evidence="6 7">
    <name type="scientific">Denitromonas halophila</name>
    <dbReference type="NCBI Taxonomy" id="1629404"/>
    <lineage>
        <taxon>Bacteria</taxon>
        <taxon>Pseudomonadati</taxon>
        <taxon>Pseudomonadota</taxon>
        <taxon>Betaproteobacteria</taxon>
        <taxon>Rhodocyclales</taxon>
        <taxon>Zoogloeaceae</taxon>
        <taxon>Denitromonas</taxon>
    </lineage>
</organism>
<reference evidence="6 7" key="1">
    <citation type="submission" date="2019-07" db="EMBL/GenBank/DDBJ databases">
        <title>The pathways for chlorine oxyanion respiration interact through the shared metabolite chlorate.</title>
        <authorList>
            <person name="Barnum T.P."/>
            <person name="Cheng Y."/>
            <person name="Hill K.A."/>
            <person name="Lucas L.N."/>
            <person name="Carlson H.K."/>
            <person name="Coates J.D."/>
        </authorList>
    </citation>
    <scope>NUCLEOTIDE SEQUENCE [LARGE SCALE GENOMIC DNA]</scope>
    <source>
        <strain evidence="6 7">SFB-3</strain>
    </source>
</reference>
<gene>
    <name evidence="6" type="ORF">FHP91_01925</name>
</gene>
<accession>A0A557R2X6</accession>
<name>A0A557R2X6_9RHOO</name>
<evidence type="ECO:0000256" key="2">
    <source>
        <dbReference type="ARBA" id="ARBA00006442"/>
    </source>
</evidence>
<dbReference type="InterPro" id="IPR036188">
    <property type="entry name" value="FAD/NAD-bd_sf"/>
</dbReference>
<dbReference type="PRINTS" id="PR00411">
    <property type="entry name" value="PNDRDTASEI"/>
</dbReference>
<dbReference type="AlphaFoldDB" id="A0A557R2X6"/>
<dbReference type="OrthoDB" id="9769238at2"/>
<dbReference type="PRINTS" id="PR00368">
    <property type="entry name" value="FADPNR"/>
</dbReference>
<protein>
    <submittedName>
        <fullName evidence="6">NAD(P)/FAD-dependent oxidoreductase</fullName>
    </submittedName>
</protein>
<keyword evidence="7" id="KW-1185">Reference proteome</keyword>
<comment type="similarity">
    <text evidence="2">Belongs to the FAD-dependent oxidoreductase family.</text>
</comment>
<dbReference type="InterPro" id="IPR023753">
    <property type="entry name" value="FAD/NAD-binding_dom"/>
</dbReference>
<dbReference type="Proteomes" id="UP000319502">
    <property type="component" value="Unassembled WGS sequence"/>
</dbReference>
<feature type="domain" description="FAD/NAD(P)-binding" evidence="5">
    <location>
        <begin position="2"/>
        <end position="287"/>
    </location>
</feature>
<dbReference type="InterPro" id="IPR050260">
    <property type="entry name" value="FAD-bd_OxRdtase"/>
</dbReference>